<feature type="zinc finger region" description="C3H1-type" evidence="1">
    <location>
        <begin position="550"/>
        <end position="571"/>
    </location>
</feature>
<sequence length="788" mass="90664">MSHRQGSRGGSRGPNKNLFQRPPPGIQTGINQYADYNQHPQMPLLPPPPPQYGQAMLPPPNMYSNQHTNQPTQYMYVPVPMPQQQQPPPPMPPQYIPPLMAQPVYQPMNQGSTLQSGNFNWNSHHGVPPTEHETRDIKKSLYVPQGQRKSTKKIKDKKDKNKVDQDRDLDGSGQIKQGKDERFKRVKSLLADEPTEHYKSETGPQHHAIEREHRQRGNCGGRRCREQNTQEDNVEDSGSSEDSETDSDDYDFGSKSDFRDQHSDSYDRGSQRNLSDRKSQGLNKKFVKSLESVNNIGYRGTKQSIGRKYGNNRGGQRKNENTNWDQSFNIVDSHHGKQCDYQSGRGNGPKRGRGGRQGLNESKRDRVNELNAEEEDTLGQQKGGSIDRGRERGTEKREGDKLLKDDQTDNSDEHENYQADKSHNRVERKDRSQCRRTEGYGKVQSERDDAEDNESEIPDVDDIEVFKFLIKNFKGGCTFEDLLKSCHLFSYNSNICLWFKRHSRRFHVFWDGKSIVYIQPFFRDAKICTNWNNRKHLGQCENSSCNFFHICRRFIRGNCKESNCSLSHSFRSSHNRGLKDKLGISEFSEADIQIVLNCNSPSVCADYIYNNGCKIQNSDRRCPYLHLCQNKIFRRCEDPCKFQKTHSITQFHNKWVLESFHMKGWPEERVLRTIYVPPRQREGSDDYSDDSDLSQVEDDIDDANTYNDSDVNVSSESLSSTVSGPVKTSQKLITSENIRENDKSNSGRRERFESTENIICGIVGKDDLDISKMSASKIQYDDDDDDKY</sequence>
<accession>A0A6J8D0A5</accession>
<dbReference type="PROSITE" id="PS50103">
    <property type="entry name" value="ZF_C3H1"/>
    <property type="match status" value="1"/>
</dbReference>
<evidence type="ECO:0000256" key="2">
    <source>
        <dbReference type="SAM" id="MobiDB-lite"/>
    </source>
</evidence>
<feature type="compositionally biased region" description="Basic and acidic residues" evidence="2">
    <location>
        <begin position="252"/>
        <end position="279"/>
    </location>
</feature>
<keyword evidence="1" id="KW-0479">Metal-binding</keyword>
<dbReference type="InterPro" id="IPR000571">
    <property type="entry name" value="Znf_CCCH"/>
</dbReference>
<evidence type="ECO:0000256" key="1">
    <source>
        <dbReference type="PROSITE-ProRule" id="PRU00723"/>
    </source>
</evidence>
<feature type="region of interest" description="Disordered" evidence="2">
    <location>
        <begin position="700"/>
        <end position="752"/>
    </location>
</feature>
<feature type="domain" description="C3H1-type" evidence="3">
    <location>
        <begin position="550"/>
        <end position="571"/>
    </location>
</feature>
<organism evidence="4 5">
    <name type="scientific">Mytilus coruscus</name>
    <name type="common">Sea mussel</name>
    <dbReference type="NCBI Taxonomy" id="42192"/>
    <lineage>
        <taxon>Eukaryota</taxon>
        <taxon>Metazoa</taxon>
        <taxon>Spiralia</taxon>
        <taxon>Lophotrochozoa</taxon>
        <taxon>Mollusca</taxon>
        <taxon>Bivalvia</taxon>
        <taxon>Autobranchia</taxon>
        <taxon>Pteriomorphia</taxon>
        <taxon>Mytilida</taxon>
        <taxon>Mytiloidea</taxon>
        <taxon>Mytilidae</taxon>
        <taxon>Mytilinae</taxon>
        <taxon>Mytilus</taxon>
    </lineage>
</organism>
<feature type="compositionally biased region" description="Polar residues" evidence="2">
    <location>
        <begin position="107"/>
        <end position="123"/>
    </location>
</feature>
<dbReference type="Proteomes" id="UP000507470">
    <property type="component" value="Unassembled WGS sequence"/>
</dbReference>
<feature type="compositionally biased region" description="Basic and acidic residues" evidence="2">
    <location>
        <begin position="156"/>
        <end position="170"/>
    </location>
</feature>
<keyword evidence="1" id="KW-0862">Zinc</keyword>
<dbReference type="OrthoDB" id="6133115at2759"/>
<feature type="compositionally biased region" description="Basic and acidic residues" evidence="2">
    <location>
        <begin position="130"/>
        <end position="139"/>
    </location>
</feature>
<evidence type="ECO:0000313" key="5">
    <source>
        <dbReference type="Proteomes" id="UP000507470"/>
    </source>
</evidence>
<feature type="region of interest" description="Disordered" evidence="2">
    <location>
        <begin position="1"/>
        <end position="456"/>
    </location>
</feature>
<evidence type="ECO:0000313" key="4">
    <source>
        <dbReference type="EMBL" id="CAC5401251.1"/>
    </source>
</evidence>
<dbReference type="AlphaFoldDB" id="A0A6J8D0A5"/>
<name>A0A6J8D0A5_MYTCO</name>
<reference evidence="4 5" key="1">
    <citation type="submission" date="2020-06" db="EMBL/GenBank/DDBJ databases">
        <authorList>
            <person name="Li R."/>
            <person name="Bekaert M."/>
        </authorList>
    </citation>
    <scope>NUCLEOTIDE SEQUENCE [LARGE SCALE GENOMIC DNA]</scope>
    <source>
        <strain evidence="5">wild</strain>
    </source>
</reference>
<feature type="compositionally biased region" description="Polar residues" evidence="2">
    <location>
        <begin position="321"/>
        <end position="330"/>
    </location>
</feature>
<keyword evidence="5" id="KW-1185">Reference proteome</keyword>
<dbReference type="EMBL" id="CACVKT020006392">
    <property type="protein sequence ID" value="CAC5401251.1"/>
    <property type="molecule type" value="Genomic_DNA"/>
</dbReference>
<feature type="compositionally biased region" description="Polar residues" evidence="2">
    <location>
        <begin position="28"/>
        <end position="39"/>
    </location>
</feature>
<protein>
    <recommendedName>
        <fullName evidence="3">C3H1-type domain-containing protein</fullName>
    </recommendedName>
</protein>
<feature type="compositionally biased region" description="Basic and acidic residues" evidence="2">
    <location>
        <begin position="385"/>
        <end position="447"/>
    </location>
</feature>
<feature type="compositionally biased region" description="Polar residues" evidence="2">
    <location>
        <begin position="727"/>
        <end position="736"/>
    </location>
</feature>
<feature type="compositionally biased region" description="Basic and acidic residues" evidence="2">
    <location>
        <begin position="737"/>
        <end position="752"/>
    </location>
</feature>
<feature type="compositionally biased region" description="Acidic residues" evidence="2">
    <location>
        <begin position="232"/>
        <end position="251"/>
    </location>
</feature>
<feature type="compositionally biased region" description="Pro residues" evidence="2">
    <location>
        <begin position="79"/>
        <end position="96"/>
    </location>
</feature>
<dbReference type="GO" id="GO:0008270">
    <property type="term" value="F:zinc ion binding"/>
    <property type="evidence" value="ECO:0007669"/>
    <property type="project" value="UniProtKB-KW"/>
</dbReference>
<proteinExistence type="predicted"/>
<feature type="compositionally biased region" description="Polar residues" evidence="2">
    <location>
        <begin position="62"/>
        <end position="72"/>
    </location>
</feature>
<evidence type="ECO:0000259" key="3">
    <source>
        <dbReference type="PROSITE" id="PS50103"/>
    </source>
</evidence>
<feature type="compositionally biased region" description="Pro residues" evidence="2">
    <location>
        <begin position="43"/>
        <end position="61"/>
    </location>
</feature>
<gene>
    <name evidence="4" type="ORF">MCOR_35353</name>
</gene>
<keyword evidence="1" id="KW-0863">Zinc-finger</keyword>
<feature type="compositionally biased region" description="Low complexity" evidence="2">
    <location>
        <begin position="709"/>
        <end position="726"/>
    </location>
</feature>